<evidence type="ECO:0000256" key="4">
    <source>
        <dbReference type="ARBA" id="ARBA00022679"/>
    </source>
</evidence>
<dbReference type="PRINTS" id="PR00344">
    <property type="entry name" value="BCTRLSENSOR"/>
</dbReference>
<sequence>MNIINNMKIRTKLAILFILLCSSIFLLGYKTIEISEDNKETMKVVHSKSEVVLFLQNEIITPLYNLRQLHQSLVIAPNNEIRAKITNELNFVLNRLDKNFNNKEVCNESLYEKFEKYKYYIIQTKKYLEDDFEEGAYINVTTVSKTQFDFLVSEILFLQKDALYNVSRVYQDASTKFNEVKMEVVISIVLILSFSILIGLFIVNNILQSIYKVKSSLTNFFYYLNDKKTEVLDINIEGKDEFSQMAKMINQNISFIRVNIEQNEALIKNATKVLENIESGNLGTRLTQNTNDTSLNELKNKINNVIGNLENRIQKEIKHRLKQEQILIQQSKLAAMGEMIGNIAHQWRQPLSQISAIHMNMKVTYNFDKFTKEYLENKIDEANKLTQYMSQTIDDFRNFFKPQGEKELFSIEKACRDTYFIVESTLKYNNIETIFDINEDNNILAYKNEFSQVILNLINNAKDILIERDIKNPKIRIEIKNGKKYAIVKIKDNAGGIDKNNIDKIFDPYFTTRYQTQGTGIGLYMAKNIIERNMNGFINVKNSDIGAVFTVKIAKTN</sequence>
<comment type="caution">
    <text evidence="10">The sequence shown here is derived from an EMBL/GenBank/DDBJ whole genome shotgun (WGS) entry which is preliminary data.</text>
</comment>
<dbReference type="Proteomes" id="UP000093281">
    <property type="component" value="Unassembled WGS sequence"/>
</dbReference>
<evidence type="ECO:0000256" key="1">
    <source>
        <dbReference type="ARBA" id="ARBA00000085"/>
    </source>
</evidence>
<dbReference type="InterPro" id="IPR036097">
    <property type="entry name" value="HisK_dim/P_sf"/>
</dbReference>
<dbReference type="InterPro" id="IPR004358">
    <property type="entry name" value="Sig_transdc_His_kin-like_C"/>
</dbReference>
<proteinExistence type="predicted"/>
<keyword evidence="6" id="KW-0418">Kinase</keyword>
<dbReference type="PANTHER" id="PTHR43065:SF10">
    <property type="entry name" value="PEROXIDE STRESS-ACTIVATED HISTIDINE KINASE MAK3"/>
    <property type="match status" value="1"/>
</dbReference>
<evidence type="ECO:0000259" key="9">
    <source>
        <dbReference type="PROSITE" id="PS50109"/>
    </source>
</evidence>
<accession>A0A1C0B776</accession>
<keyword evidence="4 10" id="KW-0808">Transferase</keyword>
<dbReference type="RefSeq" id="WP_083190938.1">
    <property type="nucleotide sequence ID" value="NZ_LCUJ01000003.1"/>
</dbReference>
<dbReference type="InterPro" id="IPR005467">
    <property type="entry name" value="His_kinase_dom"/>
</dbReference>
<dbReference type="AlphaFoldDB" id="A0A1C0B776"/>
<dbReference type="InterPro" id="IPR003594">
    <property type="entry name" value="HATPase_dom"/>
</dbReference>
<protein>
    <recommendedName>
        <fullName evidence="2">histidine kinase</fullName>
        <ecNumber evidence="2">2.7.13.3</ecNumber>
    </recommendedName>
</protein>
<dbReference type="Gene3D" id="3.30.565.10">
    <property type="entry name" value="Histidine kinase-like ATPase, C-terminal domain"/>
    <property type="match status" value="1"/>
</dbReference>
<keyword evidence="7" id="KW-0067">ATP-binding</keyword>
<evidence type="ECO:0000256" key="7">
    <source>
        <dbReference type="ARBA" id="ARBA00022840"/>
    </source>
</evidence>
<dbReference type="STRING" id="544718.AAX25_01227"/>
<dbReference type="Pfam" id="PF02518">
    <property type="entry name" value="HATPase_c"/>
    <property type="match status" value="1"/>
</dbReference>
<gene>
    <name evidence="10" type="primary">fixL_3</name>
    <name evidence="10" type="ORF">AAX29_01235</name>
</gene>
<dbReference type="Gene3D" id="1.10.287.130">
    <property type="match status" value="1"/>
</dbReference>
<dbReference type="GO" id="GO:0005524">
    <property type="term" value="F:ATP binding"/>
    <property type="evidence" value="ECO:0007669"/>
    <property type="project" value="UniProtKB-KW"/>
</dbReference>
<reference evidence="11" key="1">
    <citation type="submission" date="2015-05" db="EMBL/GenBank/DDBJ databases">
        <authorList>
            <person name="Rovetto F."/>
            <person name="Cocolin L."/>
            <person name="Illeghems K."/>
            <person name="Van Nieuwerburgh F."/>
            <person name="Houf K."/>
        </authorList>
    </citation>
    <scope>NUCLEOTIDE SEQUENCE [LARGE SCALE GENOMIC DNA]</scope>
    <source>
        <strain evidence="11">DU22</strain>
    </source>
</reference>
<organism evidence="10 11">
    <name type="scientific">Aliarcobacter thereius</name>
    <dbReference type="NCBI Taxonomy" id="544718"/>
    <lineage>
        <taxon>Bacteria</taxon>
        <taxon>Pseudomonadati</taxon>
        <taxon>Campylobacterota</taxon>
        <taxon>Epsilonproteobacteria</taxon>
        <taxon>Campylobacterales</taxon>
        <taxon>Arcobacteraceae</taxon>
        <taxon>Aliarcobacter</taxon>
    </lineage>
</organism>
<evidence type="ECO:0000256" key="8">
    <source>
        <dbReference type="ARBA" id="ARBA00023012"/>
    </source>
</evidence>
<evidence type="ECO:0000313" key="11">
    <source>
        <dbReference type="Proteomes" id="UP000093281"/>
    </source>
</evidence>
<dbReference type="EMBL" id="LCUJ01000003">
    <property type="protein sequence ID" value="OCL99421.1"/>
    <property type="molecule type" value="Genomic_DNA"/>
</dbReference>
<dbReference type="InterPro" id="IPR036890">
    <property type="entry name" value="HATPase_C_sf"/>
</dbReference>
<dbReference type="PANTHER" id="PTHR43065">
    <property type="entry name" value="SENSOR HISTIDINE KINASE"/>
    <property type="match status" value="1"/>
</dbReference>
<dbReference type="SUPFAM" id="SSF47384">
    <property type="entry name" value="Homodimeric domain of signal transducing histidine kinase"/>
    <property type="match status" value="1"/>
</dbReference>
<comment type="catalytic activity">
    <reaction evidence="1">
        <text>ATP + protein L-histidine = ADP + protein N-phospho-L-histidine.</text>
        <dbReference type="EC" id="2.7.13.3"/>
    </reaction>
</comment>
<dbReference type="CDD" id="cd00082">
    <property type="entry name" value="HisKA"/>
    <property type="match status" value="1"/>
</dbReference>
<evidence type="ECO:0000256" key="3">
    <source>
        <dbReference type="ARBA" id="ARBA00022553"/>
    </source>
</evidence>
<dbReference type="SMART" id="SM00387">
    <property type="entry name" value="HATPase_c"/>
    <property type="match status" value="1"/>
</dbReference>
<keyword evidence="5" id="KW-0547">Nucleotide-binding</keyword>
<evidence type="ECO:0000313" key="10">
    <source>
        <dbReference type="EMBL" id="OCL99421.1"/>
    </source>
</evidence>
<dbReference type="OrthoDB" id="9805967at2"/>
<dbReference type="InterPro" id="IPR003661">
    <property type="entry name" value="HisK_dim/P_dom"/>
</dbReference>
<evidence type="ECO:0000256" key="5">
    <source>
        <dbReference type="ARBA" id="ARBA00022741"/>
    </source>
</evidence>
<dbReference type="EC" id="2.7.13.3" evidence="2"/>
<name>A0A1C0B776_9BACT</name>
<evidence type="ECO:0000256" key="2">
    <source>
        <dbReference type="ARBA" id="ARBA00012438"/>
    </source>
</evidence>
<keyword evidence="3" id="KW-0597">Phosphoprotein</keyword>
<evidence type="ECO:0000256" key="6">
    <source>
        <dbReference type="ARBA" id="ARBA00022777"/>
    </source>
</evidence>
<dbReference type="PROSITE" id="PS50109">
    <property type="entry name" value="HIS_KIN"/>
    <property type="match status" value="1"/>
</dbReference>
<dbReference type="GO" id="GO:0000155">
    <property type="term" value="F:phosphorelay sensor kinase activity"/>
    <property type="evidence" value="ECO:0007669"/>
    <property type="project" value="InterPro"/>
</dbReference>
<dbReference type="SUPFAM" id="SSF55874">
    <property type="entry name" value="ATPase domain of HSP90 chaperone/DNA topoisomerase II/histidine kinase"/>
    <property type="match status" value="1"/>
</dbReference>
<feature type="domain" description="Histidine kinase" evidence="9">
    <location>
        <begin position="342"/>
        <end position="557"/>
    </location>
</feature>
<keyword evidence="8" id="KW-0902">Two-component regulatory system</keyword>